<keyword evidence="3 9" id="KW-1003">Cell membrane</keyword>
<comment type="function">
    <text evidence="9">Part of the twin-arginine translocation (Tat) system that transports large folded proteins containing a characteristic twin-arginine motif in their signal peptide across membranes. Together with TatC, TatB is part of a receptor directly interacting with Tat signal peptides. TatB may form an oligomeric binding site that transiently accommodates folded Tat precursor proteins before their translocation.</text>
</comment>
<evidence type="ECO:0000256" key="9">
    <source>
        <dbReference type="HAMAP-Rule" id="MF_00237"/>
    </source>
</evidence>
<dbReference type="Pfam" id="PF02416">
    <property type="entry name" value="TatA_B_E"/>
    <property type="match status" value="1"/>
</dbReference>
<evidence type="ECO:0000256" key="6">
    <source>
        <dbReference type="ARBA" id="ARBA00022989"/>
    </source>
</evidence>
<evidence type="ECO:0000256" key="1">
    <source>
        <dbReference type="ARBA" id="ARBA00004167"/>
    </source>
</evidence>
<evidence type="ECO:0000256" key="3">
    <source>
        <dbReference type="ARBA" id="ARBA00022475"/>
    </source>
</evidence>
<keyword evidence="4 9" id="KW-0812">Transmembrane</keyword>
<reference evidence="11 12" key="1">
    <citation type="submission" date="2020-11" db="EMBL/GenBank/DDBJ databases">
        <title>Pseudonocardia abyssalis sp. nov. and Pseudonocardia oceani sp. nov., description and phylogenomic analysis of two novel actinomycetes isolated from the deep Southern Ocean.</title>
        <authorList>
            <person name="Parra J."/>
        </authorList>
    </citation>
    <scope>NUCLEOTIDE SEQUENCE [LARGE SCALE GENOMIC DNA]</scope>
    <source>
        <strain evidence="12">KRD185</strain>
    </source>
</reference>
<proteinExistence type="inferred from homology"/>
<evidence type="ECO:0000256" key="2">
    <source>
        <dbReference type="ARBA" id="ARBA00022448"/>
    </source>
</evidence>
<protein>
    <recommendedName>
        <fullName evidence="9">Sec-independent protein translocase protein TatB</fullName>
    </recommendedName>
</protein>
<feature type="compositionally biased region" description="Basic and acidic residues" evidence="10">
    <location>
        <begin position="138"/>
        <end position="152"/>
    </location>
</feature>
<evidence type="ECO:0000256" key="4">
    <source>
        <dbReference type="ARBA" id="ARBA00022692"/>
    </source>
</evidence>
<dbReference type="InterPro" id="IPR003369">
    <property type="entry name" value="TatA/B/E"/>
</dbReference>
<keyword evidence="5 9" id="KW-0653">Protein transport</keyword>
<dbReference type="HAMAP" id="MF_00237">
    <property type="entry name" value="TatB"/>
    <property type="match status" value="1"/>
</dbReference>
<evidence type="ECO:0000313" key="12">
    <source>
        <dbReference type="Proteomes" id="UP000694300"/>
    </source>
</evidence>
<keyword evidence="7 9" id="KW-0811">Translocation</keyword>
<name>A0ABS6UBY8_9PSEU</name>
<comment type="similarity">
    <text evidence="9">Belongs to the TatB family.</text>
</comment>
<dbReference type="RefSeq" id="WP_218593996.1">
    <property type="nucleotide sequence ID" value="NZ_JADQDE010000386.1"/>
</dbReference>
<dbReference type="NCBIfam" id="TIGR01410">
    <property type="entry name" value="tatB"/>
    <property type="match status" value="1"/>
</dbReference>
<comment type="subunit">
    <text evidence="9">The Tat system comprises two distinct complexes: a TatABC complex, containing multiple copies of TatA, TatB and TatC subunits, and a separate TatA complex, containing only TatA subunits. Substrates initially bind to the TatABC complex, which probably triggers association of the separate TatA complex to form the active translocon.</text>
</comment>
<sequence>MFDSVGWGEIIVLIVAGLFILGPERLPAAAAWLGGAIRQVKEYATGARDQLKGELGPEFDELRKPLEELRGLRNFNPRTAATRALFDDGPAEKPNGYAPPRNGTAGSSAPNMTKNGSAAPGAATTPQRHPATGPAREGLAHNERPPIDPDAT</sequence>
<feature type="compositionally biased region" description="Polar residues" evidence="10">
    <location>
        <begin position="104"/>
        <end position="116"/>
    </location>
</feature>
<dbReference type="EMBL" id="JADQDF010000001">
    <property type="protein sequence ID" value="MBW0129757.1"/>
    <property type="molecule type" value="Genomic_DNA"/>
</dbReference>
<evidence type="ECO:0000313" key="11">
    <source>
        <dbReference type="EMBL" id="MBW0129757.1"/>
    </source>
</evidence>
<evidence type="ECO:0000256" key="10">
    <source>
        <dbReference type="SAM" id="MobiDB-lite"/>
    </source>
</evidence>
<dbReference type="Proteomes" id="UP000694300">
    <property type="component" value="Unassembled WGS sequence"/>
</dbReference>
<keyword evidence="6 9" id="KW-1133">Transmembrane helix</keyword>
<organism evidence="11 12">
    <name type="scientific">Pseudonocardia oceani</name>
    <dbReference type="NCBI Taxonomy" id="2792013"/>
    <lineage>
        <taxon>Bacteria</taxon>
        <taxon>Bacillati</taxon>
        <taxon>Actinomycetota</taxon>
        <taxon>Actinomycetes</taxon>
        <taxon>Pseudonocardiales</taxon>
        <taxon>Pseudonocardiaceae</taxon>
        <taxon>Pseudonocardia</taxon>
    </lineage>
</organism>
<keyword evidence="12" id="KW-1185">Reference proteome</keyword>
<feature type="region of interest" description="Disordered" evidence="10">
    <location>
        <begin position="80"/>
        <end position="152"/>
    </location>
</feature>
<keyword evidence="8 9" id="KW-0472">Membrane</keyword>
<comment type="subcellular location">
    <subcellularLocation>
        <location evidence="9">Cell membrane</location>
        <topology evidence="9">Single-pass membrane protein</topology>
    </subcellularLocation>
    <subcellularLocation>
        <location evidence="1">Membrane</location>
        <topology evidence="1">Single-pass membrane protein</topology>
    </subcellularLocation>
</comment>
<dbReference type="InterPro" id="IPR018448">
    <property type="entry name" value="TatB"/>
</dbReference>
<evidence type="ECO:0000256" key="8">
    <source>
        <dbReference type="ARBA" id="ARBA00023136"/>
    </source>
</evidence>
<accession>A0ABS6UBY8</accession>
<evidence type="ECO:0000256" key="5">
    <source>
        <dbReference type="ARBA" id="ARBA00022927"/>
    </source>
</evidence>
<gene>
    <name evidence="9 11" type="primary">tatB</name>
    <name evidence="11" type="ORF">I4I82_19015</name>
</gene>
<evidence type="ECO:0000256" key="7">
    <source>
        <dbReference type="ARBA" id="ARBA00023010"/>
    </source>
</evidence>
<keyword evidence="2 9" id="KW-0813">Transport</keyword>
<comment type="caution">
    <text evidence="11">The sequence shown here is derived from an EMBL/GenBank/DDBJ whole genome shotgun (WGS) entry which is preliminary data.</text>
</comment>